<dbReference type="EMBL" id="KV784359">
    <property type="protein sequence ID" value="OEU15929.1"/>
    <property type="molecule type" value="Genomic_DNA"/>
</dbReference>
<proteinExistence type="predicted"/>
<keyword evidence="5" id="KW-0677">Repeat</keyword>
<evidence type="ECO:0000256" key="14">
    <source>
        <dbReference type="SAM" id="MobiDB-lite"/>
    </source>
</evidence>
<evidence type="ECO:0000256" key="7">
    <source>
        <dbReference type="ARBA" id="ARBA00022771"/>
    </source>
</evidence>
<dbReference type="GO" id="GO:0004842">
    <property type="term" value="F:ubiquitin-protein transferase activity"/>
    <property type="evidence" value="ECO:0007669"/>
    <property type="project" value="TreeGrafter"/>
</dbReference>
<evidence type="ECO:0000259" key="15">
    <source>
        <dbReference type="PROSITE" id="PS50089"/>
    </source>
</evidence>
<dbReference type="SUPFAM" id="SSF52113">
    <property type="entry name" value="BRCT domain"/>
    <property type="match status" value="1"/>
</dbReference>
<feature type="compositionally biased region" description="Low complexity" evidence="14">
    <location>
        <begin position="493"/>
        <end position="507"/>
    </location>
</feature>
<dbReference type="GO" id="GO:0008270">
    <property type="term" value="F:zinc ion binding"/>
    <property type="evidence" value="ECO:0007669"/>
    <property type="project" value="UniProtKB-KW"/>
</dbReference>
<feature type="region of interest" description="Disordered" evidence="14">
    <location>
        <begin position="1131"/>
        <end position="1249"/>
    </location>
</feature>
<gene>
    <name evidence="17" type="ORF">FRACYDRAFT_240624</name>
</gene>
<dbReference type="InterPro" id="IPR001841">
    <property type="entry name" value="Znf_RING"/>
</dbReference>
<dbReference type="OrthoDB" id="49627at2759"/>
<keyword evidence="9" id="KW-0234">DNA repair</keyword>
<dbReference type="InterPro" id="IPR018957">
    <property type="entry name" value="Znf_C3HC4_RING-type"/>
</dbReference>
<evidence type="ECO:0000256" key="2">
    <source>
        <dbReference type="ARBA" id="ARBA00004286"/>
    </source>
</evidence>
<evidence type="ECO:0000256" key="8">
    <source>
        <dbReference type="ARBA" id="ARBA00022833"/>
    </source>
</evidence>
<dbReference type="GO" id="GO:0045944">
    <property type="term" value="P:positive regulation of transcription by RNA polymerase II"/>
    <property type="evidence" value="ECO:0007669"/>
    <property type="project" value="TreeGrafter"/>
</dbReference>
<dbReference type="InterPro" id="IPR013083">
    <property type="entry name" value="Znf_RING/FYVE/PHD"/>
</dbReference>
<feature type="compositionally biased region" description="Low complexity" evidence="14">
    <location>
        <begin position="392"/>
        <end position="405"/>
    </location>
</feature>
<feature type="compositionally biased region" description="Acidic residues" evidence="14">
    <location>
        <begin position="765"/>
        <end position="774"/>
    </location>
</feature>
<keyword evidence="6" id="KW-0227">DNA damage</keyword>
<feature type="region of interest" description="Disordered" evidence="14">
    <location>
        <begin position="392"/>
        <end position="456"/>
    </location>
</feature>
<feature type="compositionally biased region" description="Basic and acidic residues" evidence="14">
    <location>
        <begin position="973"/>
        <end position="988"/>
    </location>
</feature>
<feature type="domain" description="BRCT" evidence="16">
    <location>
        <begin position="1418"/>
        <end position="1542"/>
    </location>
</feature>
<dbReference type="GO" id="GO:0005694">
    <property type="term" value="C:chromosome"/>
    <property type="evidence" value="ECO:0007669"/>
    <property type="project" value="UniProtKB-SubCell"/>
</dbReference>
<keyword evidence="18" id="KW-1185">Reference proteome</keyword>
<keyword evidence="10" id="KW-0539">Nucleus</keyword>
<dbReference type="InParanoid" id="A0A1E7FCQ2"/>
<dbReference type="GO" id="GO:0000724">
    <property type="term" value="P:double-strand break repair via homologous recombination"/>
    <property type="evidence" value="ECO:0007669"/>
    <property type="project" value="TreeGrafter"/>
</dbReference>
<feature type="compositionally biased region" description="Low complexity" evidence="14">
    <location>
        <begin position="540"/>
        <end position="554"/>
    </location>
</feature>
<evidence type="ECO:0000313" key="17">
    <source>
        <dbReference type="EMBL" id="OEU15929.1"/>
    </source>
</evidence>
<dbReference type="Gene3D" id="3.40.50.10190">
    <property type="entry name" value="BRCT domain"/>
    <property type="match status" value="2"/>
</dbReference>
<keyword evidence="4" id="KW-0479">Metal-binding</keyword>
<protein>
    <recommendedName>
        <fullName evidence="12">RING-type E3 ubiquitin transferase BRCA1</fullName>
    </recommendedName>
</protein>
<feature type="region of interest" description="Disordered" evidence="14">
    <location>
        <begin position="540"/>
        <end position="566"/>
    </location>
</feature>
<feature type="compositionally biased region" description="Basic and acidic residues" evidence="14">
    <location>
        <begin position="888"/>
        <end position="925"/>
    </location>
</feature>
<feature type="compositionally biased region" description="Polar residues" evidence="14">
    <location>
        <begin position="1168"/>
        <end position="1182"/>
    </location>
</feature>
<dbReference type="PANTHER" id="PTHR13763">
    <property type="entry name" value="BREAST CANCER TYPE 1 SUSCEPTIBILITY PROTEIN BRCA1"/>
    <property type="match status" value="1"/>
</dbReference>
<dbReference type="InterPro" id="IPR031099">
    <property type="entry name" value="BRCA1-associated"/>
</dbReference>
<dbReference type="SMART" id="SM00184">
    <property type="entry name" value="RING"/>
    <property type="match status" value="1"/>
</dbReference>
<dbReference type="KEGG" id="fcy:FRACYDRAFT_240624"/>
<dbReference type="SUPFAM" id="SSF57850">
    <property type="entry name" value="RING/U-box"/>
    <property type="match status" value="1"/>
</dbReference>
<organism evidence="17 18">
    <name type="scientific">Fragilariopsis cylindrus CCMP1102</name>
    <dbReference type="NCBI Taxonomy" id="635003"/>
    <lineage>
        <taxon>Eukaryota</taxon>
        <taxon>Sar</taxon>
        <taxon>Stramenopiles</taxon>
        <taxon>Ochrophyta</taxon>
        <taxon>Bacillariophyta</taxon>
        <taxon>Bacillariophyceae</taxon>
        <taxon>Bacillariophycidae</taxon>
        <taxon>Bacillariales</taxon>
        <taxon>Bacillariaceae</taxon>
        <taxon>Fragilariopsis</taxon>
    </lineage>
</organism>
<accession>A0A1E7FCQ2</accession>
<feature type="compositionally biased region" description="Basic and acidic residues" evidence="14">
    <location>
        <begin position="426"/>
        <end position="442"/>
    </location>
</feature>
<reference evidence="17 18" key="1">
    <citation type="submission" date="2016-09" db="EMBL/GenBank/DDBJ databases">
        <title>Extensive genetic diversity and differential bi-allelic expression allows diatom success in the polar Southern Ocean.</title>
        <authorList>
            <consortium name="DOE Joint Genome Institute"/>
            <person name="Mock T."/>
            <person name="Otillar R.P."/>
            <person name="Strauss J."/>
            <person name="Dupont C."/>
            <person name="Frickenhaus S."/>
            <person name="Maumus F."/>
            <person name="Mcmullan M."/>
            <person name="Sanges R."/>
            <person name="Schmutz J."/>
            <person name="Toseland A."/>
            <person name="Valas R."/>
            <person name="Veluchamy A."/>
            <person name="Ward B.J."/>
            <person name="Allen A."/>
            <person name="Barry K."/>
            <person name="Falciatore A."/>
            <person name="Ferrante M."/>
            <person name="Fortunato A.E."/>
            <person name="Gloeckner G."/>
            <person name="Gruber A."/>
            <person name="Hipkin R."/>
            <person name="Janech M."/>
            <person name="Kroth P."/>
            <person name="Leese F."/>
            <person name="Lindquist E."/>
            <person name="Lyon B.R."/>
            <person name="Martin J."/>
            <person name="Mayer C."/>
            <person name="Parker M."/>
            <person name="Quesneville H."/>
            <person name="Raymond J."/>
            <person name="Uhlig C."/>
            <person name="Valentin K.U."/>
            <person name="Worden A.Z."/>
            <person name="Armbrust E.V."/>
            <person name="Bowler C."/>
            <person name="Green B."/>
            <person name="Moulton V."/>
            <person name="Van Oosterhout C."/>
            <person name="Grigoriev I."/>
        </authorList>
    </citation>
    <scope>NUCLEOTIDE SEQUENCE [LARGE SCALE GENOMIC DNA]</scope>
    <source>
        <strain evidence="17 18">CCMP1102</strain>
    </source>
</reference>
<dbReference type="InterPro" id="IPR036420">
    <property type="entry name" value="BRCT_dom_sf"/>
</dbReference>
<evidence type="ECO:0000256" key="9">
    <source>
        <dbReference type="ARBA" id="ARBA00023204"/>
    </source>
</evidence>
<keyword evidence="8" id="KW-0862">Zinc</keyword>
<feature type="region of interest" description="Disordered" evidence="14">
    <location>
        <begin position="762"/>
        <end position="1025"/>
    </location>
</feature>
<evidence type="ECO:0000256" key="10">
    <source>
        <dbReference type="ARBA" id="ARBA00023242"/>
    </source>
</evidence>
<feature type="domain" description="BRCT" evidence="16">
    <location>
        <begin position="1317"/>
        <end position="1385"/>
    </location>
</feature>
<keyword evidence="11" id="KW-0131">Cell cycle</keyword>
<feature type="region of interest" description="Disordered" evidence="14">
    <location>
        <begin position="636"/>
        <end position="698"/>
    </location>
</feature>
<name>A0A1E7FCQ2_9STRA</name>
<dbReference type="Pfam" id="PF00097">
    <property type="entry name" value="zf-C3HC4"/>
    <property type="match status" value="1"/>
</dbReference>
<evidence type="ECO:0000256" key="13">
    <source>
        <dbReference type="PROSITE-ProRule" id="PRU00175"/>
    </source>
</evidence>
<dbReference type="InterPro" id="IPR001357">
    <property type="entry name" value="BRCT_dom"/>
</dbReference>
<evidence type="ECO:0000256" key="6">
    <source>
        <dbReference type="ARBA" id="ARBA00022763"/>
    </source>
</evidence>
<evidence type="ECO:0000313" key="18">
    <source>
        <dbReference type="Proteomes" id="UP000095751"/>
    </source>
</evidence>
<feature type="region of interest" description="Disordered" evidence="14">
    <location>
        <begin position="492"/>
        <end position="514"/>
    </location>
</feature>
<feature type="domain" description="RING-type" evidence="15">
    <location>
        <begin position="207"/>
        <end position="251"/>
    </location>
</feature>
<feature type="compositionally biased region" description="Basic residues" evidence="14">
    <location>
        <begin position="1134"/>
        <end position="1144"/>
    </location>
</feature>
<evidence type="ECO:0000256" key="11">
    <source>
        <dbReference type="ARBA" id="ARBA00023306"/>
    </source>
</evidence>
<feature type="compositionally biased region" description="Basic and acidic residues" evidence="14">
    <location>
        <begin position="134"/>
        <end position="148"/>
    </location>
</feature>
<feature type="compositionally biased region" description="Basic and acidic residues" evidence="14">
    <location>
        <begin position="1217"/>
        <end position="1226"/>
    </location>
</feature>
<dbReference type="Proteomes" id="UP000095751">
    <property type="component" value="Unassembled WGS sequence"/>
</dbReference>
<evidence type="ECO:0000259" key="16">
    <source>
        <dbReference type="PROSITE" id="PS50172"/>
    </source>
</evidence>
<evidence type="ECO:0000256" key="3">
    <source>
        <dbReference type="ARBA" id="ARBA00022454"/>
    </source>
</evidence>
<feature type="compositionally biased region" description="Polar residues" evidence="14">
    <location>
        <begin position="658"/>
        <end position="671"/>
    </location>
</feature>
<feature type="region of interest" description="Disordered" evidence="14">
    <location>
        <begin position="60"/>
        <end position="181"/>
    </location>
</feature>
<feature type="compositionally biased region" description="Low complexity" evidence="14">
    <location>
        <begin position="685"/>
        <end position="698"/>
    </location>
</feature>
<feature type="region of interest" description="Disordered" evidence="14">
    <location>
        <begin position="1085"/>
        <end position="1112"/>
    </location>
</feature>
<dbReference type="InterPro" id="IPR017907">
    <property type="entry name" value="Znf_RING_CS"/>
</dbReference>
<feature type="compositionally biased region" description="Polar residues" evidence="14">
    <location>
        <begin position="1008"/>
        <end position="1025"/>
    </location>
</feature>
<feature type="compositionally biased region" description="Polar residues" evidence="14">
    <location>
        <begin position="1192"/>
        <end position="1206"/>
    </location>
</feature>
<keyword evidence="3" id="KW-0158">Chromosome</keyword>
<feature type="compositionally biased region" description="Polar residues" evidence="14">
    <location>
        <begin position="60"/>
        <end position="92"/>
    </location>
</feature>
<dbReference type="GO" id="GO:0005634">
    <property type="term" value="C:nucleus"/>
    <property type="evidence" value="ECO:0007669"/>
    <property type="project" value="UniProtKB-SubCell"/>
</dbReference>
<feature type="compositionally biased region" description="Acidic residues" evidence="14">
    <location>
        <begin position="831"/>
        <end position="854"/>
    </location>
</feature>
<dbReference type="PROSITE" id="PS00518">
    <property type="entry name" value="ZF_RING_1"/>
    <property type="match status" value="1"/>
</dbReference>
<evidence type="ECO:0000256" key="12">
    <source>
        <dbReference type="ARBA" id="ARBA00031556"/>
    </source>
</evidence>
<dbReference type="Gene3D" id="3.30.40.10">
    <property type="entry name" value="Zinc/RING finger domain, C3HC4 (zinc finger)"/>
    <property type="match status" value="1"/>
</dbReference>
<comment type="subcellular location">
    <subcellularLocation>
        <location evidence="2">Chromosome</location>
    </subcellularLocation>
    <subcellularLocation>
        <location evidence="1">Nucleus</location>
    </subcellularLocation>
</comment>
<dbReference type="PROSITE" id="PS50089">
    <property type="entry name" value="ZF_RING_2"/>
    <property type="match status" value="1"/>
</dbReference>
<evidence type="ECO:0000256" key="5">
    <source>
        <dbReference type="ARBA" id="ARBA00022737"/>
    </source>
</evidence>
<evidence type="ECO:0000256" key="4">
    <source>
        <dbReference type="ARBA" id="ARBA00022723"/>
    </source>
</evidence>
<feature type="compositionally biased region" description="Acidic residues" evidence="14">
    <location>
        <begin position="862"/>
        <end position="887"/>
    </location>
</feature>
<evidence type="ECO:0000256" key="1">
    <source>
        <dbReference type="ARBA" id="ARBA00004123"/>
    </source>
</evidence>
<keyword evidence="7 13" id="KW-0863">Zinc-finger</keyword>
<sequence>MLSSLVKATQAGIRVFSTPKTKAKNLEEEEEKTVVVDTTVDTTVDSSGGSSNNIFLTTPDGNNKAASGTNNNTNIATPGTASTADITANTTTSSVSMMSDHHHDHEISTSISSSGGGSGGGGDIKRRTVVASSSKKEKDEKSTLKIEDKEEEEEESSDCLTKGKAKKTTATDLTEKEKETQIRMQPPELWQIIDRELRLNIGNSVRCGICLSTVTNPVRTKCMHKFCHDCITGYLRCGGNDPKRLVCPECKTPCTKRSLESDDEFLNVTDAYKDVLRAFSFAPGTYCPEITTMTQKVETFGKNLDDYDSEDDDAYDDESDRARLDRLFVAMTYQVEALPDCHKRGVCSKLQIEETEQVVKANFEACCDGINGNFTFDLNLNKMAVPTKTIMTTNTDTKTGTSKSLLPPPSSSMPDNALPNTQEVQEQAREQLEADREMQESTKEEEEEQSHHNALVEKLESVTEEVETAGLLLRKKNDDNIDFFKVRRSSVHTSDNTTASTFTTTKTNNDDDDDDVGSELFATATQGTDSQGTKGLFATATQGTDSQGTTTDYVGGDGGSDNKRTVDFSTGKMMIRRDRGHNNNNYMKEKKHNNNGIELTSSSLRQPPLSSALLLIGPNVDGLTIKPLIIKKKKVRMTDTGRSNRHVRKSFSKRDNKQVQSSLPITASTSGAVAESAAPNNSTALSSSPSLPFESDSLSPIDHEASFWDDEQNQSSSTKIETIIGRQQRLSSLGVNVTGMVEDSMGGLQMMSMNNLPQLRFSSQQEEEHDDNDGGDNGIAATNDNDDERKEQNEEKEDVTGNNNDGGDGNGNNDETNSNEDRDASANEGSNNEDFDGGGDIPCEDDDGDDDDSDDKTVAMTGDDDQTVAMTGDDEEEDEKNDDEEEEKKENDKDKEGNDTEEKNDKEDNATIVTDELHESTKNEIGKAANLPAGSESKKSSGRRPAKKNLFTTHEDKNNGDDNNDDITMIDQDQDKKPQAKEQFKEAPKSIPSSSSSSSETSKRGTSDNDANLLQVETTSEQGTGTTAIWSKGTIVNVASRTWPGVNKHGGVGRITAMNTDGTYNVSYVLGGKESNVEVCFMTKEDQEEDSGDTSYSAAPARRRRRTKEEFDTLPEDLLRQLAEEGFDTGVSLKSKKSSKKQRKIPAATLSDTTNAGGKKYQGRKKVPNNSDTTMLGTSKSIVSKRKRKNAPTETASVDPSLQETKPSAKKRSTPKAKVEWAKTEGNDVPTRQHFRGSSSAVKSRESLESLESPLDSLLNISKEDAIMYADRRYKQRIQDAITSKSITIVASNLSDDDKAILKTLCTKGFAGDLTIKTTETVTKKTTLCIVPAETDSSDDDNVRASVRTLKVMRSALAGIPIVTSDWLRLCEKENKVVQPKIIVRSLPTKDTVLLIVGDPDYGVAKLAASWSSQQAKAPVLPFQKTCVYLFGSYSPDKRKNIQDLLKEGGAKIVTTAKDVSAKLNGMAKLNEMQFFPYSGRFIIVCGEAPGTLPKSLERDFKAALEGEQHWPSPRTVTVVDSQWVIESVTCAKPLPATSFEPAMIKDLWQLGL</sequence>
<dbReference type="PANTHER" id="PTHR13763:SF0">
    <property type="entry name" value="BREAST CANCER TYPE 1 SUSCEPTIBILITY PROTEIN"/>
    <property type="match status" value="1"/>
</dbReference>
<dbReference type="PROSITE" id="PS50172">
    <property type="entry name" value="BRCT"/>
    <property type="match status" value="2"/>
</dbReference>